<accession>A0AA88Y7J5</accession>
<dbReference type="CDD" id="cd03039">
    <property type="entry name" value="GST_N_Sigma_like"/>
    <property type="match status" value="1"/>
</dbReference>
<dbReference type="CDD" id="cd03192">
    <property type="entry name" value="GST_C_Sigma_like"/>
    <property type="match status" value="1"/>
</dbReference>
<sequence>MPFYKLTYFNIRGRAELTRLTFAAAEAEYEDDRIKRDDWPAMKENTPQGQLPTLTVDGVVLPQSLAIARFVAREFGLDGKTNIEKAQTDVVIQTTEDLRSGWVGVFREKDETRKAELEKAFHEETVPKFLKLFEGILKTNGTGYFVGNTLTIADLAVYDVFEILIQKKEDILSEFPLLAKSRKTVESAPGVQKYLSERPKTDF</sequence>
<dbReference type="SFLD" id="SFLDS00019">
    <property type="entry name" value="Glutathione_Transferase_(cytos"/>
    <property type="match status" value="1"/>
</dbReference>
<evidence type="ECO:0000313" key="9">
    <source>
        <dbReference type="EMBL" id="KAK3099584.1"/>
    </source>
</evidence>
<evidence type="ECO:0000256" key="1">
    <source>
        <dbReference type="ARBA" id="ARBA00007409"/>
    </source>
</evidence>
<dbReference type="PROSITE" id="PS50405">
    <property type="entry name" value="GST_CTER"/>
    <property type="match status" value="1"/>
</dbReference>
<reference evidence="9" key="1">
    <citation type="submission" date="2019-08" db="EMBL/GenBank/DDBJ databases">
        <title>The improved chromosome-level genome for the pearl oyster Pinctada fucata martensii using PacBio sequencing and Hi-C.</title>
        <authorList>
            <person name="Zheng Z."/>
        </authorList>
    </citation>
    <scope>NUCLEOTIDE SEQUENCE</scope>
    <source>
        <strain evidence="9">ZZ-2019</strain>
        <tissue evidence="9">Adductor muscle</tissue>
    </source>
</reference>
<dbReference type="FunFam" id="3.40.30.10:FF:000035">
    <property type="entry name" value="hematopoietic prostaglandin D synthase"/>
    <property type="match status" value="1"/>
</dbReference>
<proteinExistence type="inferred from homology"/>
<gene>
    <name evidence="9" type="ORF">FSP39_006553</name>
</gene>
<dbReference type="SUPFAM" id="SSF52833">
    <property type="entry name" value="Thioredoxin-like"/>
    <property type="match status" value="1"/>
</dbReference>
<dbReference type="SFLD" id="SFLDG01205">
    <property type="entry name" value="AMPS.1"/>
    <property type="match status" value="1"/>
</dbReference>
<dbReference type="FunFam" id="1.20.1050.10:FF:000030">
    <property type="entry name" value="Glutathione S-transferase S1"/>
    <property type="match status" value="1"/>
</dbReference>
<dbReference type="GO" id="GO:0004364">
    <property type="term" value="F:glutathione transferase activity"/>
    <property type="evidence" value="ECO:0007669"/>
    <property type="project" value="UniProtKB-EC"/>
</dbReference>
<dbReference type="SFLD" id="SFLDG00363">
    <property type="entry name" value="AMPS_(cytGST):_Alpha-__Mu-__Pi"/>
    <property type="match status" value="1"/>
</dbReference>
<dbReference type="SUPFAM" id="SSF47616">
    <property type="entry name" value="GST C-terminal domain-like"/>
    <property type="match status" value="1"/>
</dbReference>
<dbReference type="GO" id="GO:0005212">
    <property type="term" value="F:structural constituent of eye lens"/>
    <property type="evidence" value="ECO:0007669"/>
    <property type="project" value="UniProtKB-KW"/>
</dbReference>
<evidence type="ECO:0000256" key="6">
    <source>
        <dbReference type="ARBA" id="ARBA00049616"/>
    </source>
</evidence>
<dbReference type="InterPro" id="IPR040079">
    <property type="entry name" value="Glutathione_S-Trfase"/>
</dbReference>
<dbReference type="Gene3D" id="1.20.1050.10">
    <property type="match status" value="1"/>
</dbReference>
<dbReference type="InterPro" id="IPR036249">
    <property type="entry name" value="Thioredoxin-like_sf"/>
</dbReference>
<dbReference type="InterPro" id="IPR004045">
    <property type="entry name" value="Glutathione_S-Trfase_N"/>
</dbReference>
<dbReference type="AlphaFoldDB" id="A0AA88Y7J5"/>
<comment type="catalytic activity">
    <reaction evidence="5">
        <text>RX + glutathione = an S-substituted glutathione + a halide anion + H(+)</text>
        <dbReference type="Rhea" id="RHEA:16437"/>
        <dbReference type="ChEBI" id="CHEBI:15378"/>
        <dbReference type="ChEBI" id="CHEBI:16042"/>
        <dbReference type="ChEBI" id="CHEBI:17792"/>
        <dbReference type="ChEBI" id="CHEBI:57925"/>
        <dbReference type="ChEBI" id="CHEBI:90779"/>
        <dbReference type="EC" id="2.5.1.18"/>
    </reaction>
</comment>
<dbReference type="EC" id="2.5.1.18" evidence="2"/>
<keyword evidence="10" id="KW-1185">Reference proteome</keyword>
<dbReference type="EMBL" id="VSWD01000006">
    <property type="protein sequence ID" value="KAK3099584.1"/>
    <property type="molecule type" value="Genomic_DNA"/>
</dbReference>
<feature type="domain" description="GST C-terminal" evidence="8">
    <location>
        <begin position="81"/>
        <end position="203"/>
    </location>
</feature>
<comment type="caution">
    <text evidence="9">The sequence shown here is derived from an EMBL/GenBank/DDBJ whole genome shotgun (WGS) entry which is preliminary data.</text>
</comment>
<dbReference type="InterPro" id="IPR004046">
    <property type="entry name" value="GST_C"/>
</dbReference>
<dbReference type="PROSITE" id="PS50404">
    <property type="entry name" value="GST_NTER"/>
    <property type="match status" value="1"/>
</dbReference>
<evidence type="ECO:0000256" key="4">
    <source>
        <dbReference type="ARBA" id="ARBA00022679"/>
    </source>
</evidence>
<dbReference type="InterPro" id="IPR010987">
    <property type="entry name" value="Glutathione-S-Trfase_C-like"/>
</dbReference>
<comment type="function">
    <text evidence="6">S-crystallins are structural components of squids and octopi eye lens. Contains relatively little if any GST activity.</text>
</comment>
<evidence type="ECO:0000256" key="3">
    <source>
        <dbReference type="ARBA" id="ARBA00022613"/>
    </source>
</evidence>
<evidence type="ECO:0000259" key="7">
    <source>
        <dbReference type="PROSITE" id="PS50404"/>
    </source>
</evidence>
<evidence type="ECO:0000256" key="2">
    <source>
        <dbReference type="ARBA" id="ARBA00012452"/>
    </source>
</evidence>
<dbReference type="Proteomes" id="UP001186944">
    <property type="component" value="Unassembled WGS sequence"/>
</dbReference>
<name>A0AA88Y7J5_PINIB</name>
<comment type="similarity">
    <text evidence="1">Belongs to the GST superfamily.</text>
</comment>
<organism evidence="9 10">
    <name type="scientific">Pinctada imbricata</name>
    <name type="common">Atlantic pearl-oyster</name>
    <name type="synonym">Pinctada martensii</name>
    <dbReference type="NCBI Taxonomy" id="66713"/>
    <lineage>
        <taxon>Eukaryota</taxon>
        <taxon>Metazoa</taxon>
        <taxon>Spiralia</taxon>
        <taxon>Lophotrochozoa</taxon>
        <taxon>Mollusca</taxon>
        <taxon>Bivalvia</taxon>
        <taxon>Autobranchia</taxon>
        <taxon>Pteriomorphia</taxon>
        <taxon>Pterioida</taxon>
        <taxon>Pterioidea</taxon>
        <taxon>Pteriidae</taxon>
        <taxon>Pinctada</taxon>
    </lineage>
</organism>
<dbReference type="Pfam" id="PF02798">
    <property type="entry name" value="GST_N"/>
    <property type="match status" value="1"/>
</dbReference>
<keyword evidence="4" id="KW-0808">Transferase</keyword>
<dbReference type="GO" id="GO:0006749">
    <property type="term" value="P:glutathione metabolic process"/>
    <property type="evidence" value="ECO:0007669"/>
    <property type="project" value="TreeGrafter"/>
</dbReference>
<dbReference type="InterPro" id="IPR036282">
    <property type="entry name" value="Glutathione-S-Trfase_C_sf"/>
</dbReference>
<keyword evidence="3" id="KW-0273">Eye lens protein</keyword>
<evidence type="ECO:0000256" key="5">
    <source>
        <dbReference type="ARBA" id="ARBA00047960"/>
    </source>
</evidence>
<evidence type="ECO:0000259" key="8">
    <source>
        <dbReference type="PROSITE" id="PS50405"/>
    </source>
</evidence>
<protein>
    <recommendedName>
        <fullName evidence="2">glutathione transferase</fullName>
        <ecNumber evidence="2">2.5.1.18</ecNumber>
    </recommendedName>
</protein>
<dbReference type="InterPro" id="IPR050213">
    <property type="entry name" value="GST_superfamily"/>
</dbReference>
<evidence type="ECO:0000313" key="10">
    <source>
        <dbReference type="Proteomes" id="UP001186944"/>
    </source>
</evidence>
<dbReference type="PANTHER" id="PTHR11571">
    <property type="entry name" value="GLUTATHIONE S-TRANSFERASE"/>
    <property type="match status" value="1"/>
</dbReference>
<dbReference type="Pfam" id="PF14497">
    <property type="entry name" value="GST_C_3"/>
    <property type="match status" value="1"/>
</dbReference>
<feature type="domain" description="GST N-terminal" evidence="7">
    <location>
        <begin position="2"/>
        <end position="79"/>
    </location>
</feature>
<dbReference type="PANTHER" id="PTHR11571:SF224">
    <property type="entry name" value="HEMATOPOIETIC PROSTAGLANDIN D SYNTHASE"/>
    <property type="match status" value="1"/>
</dbReference>
<dbReference type="Gene3D" id="3.40.30.10">
    <property type="entry name" value="Glutaredoxin"/>
    <property type="match status" value="1"/>
</dbReference>